<evidence type="ECO:0000256" key="6">
    <source>
        <dbReference type="RuleBase" id="RU000394"/>
    </source>
</evidence>
<evidence type="ECO:0000256" key="1">
    <source>
        <dbReference type="ARBA" id="ARBA00004245"/>
    </source>
</evidence>
<evidence type="ECO:0000256" key="7">
    <source>
        <dbReference type="SAM" id="Coils"/>
    </source>
</evidence>
<evidence type="ECO:0000256" key="3">
    <source>
        <dbReference type="ARBA" id="ARBA00022840"/>
    </source>
</evidence>
<dbReference type="InterPro" id="IPR019821">
    <property type="entry name" value="Kinesin_motor_CS"/>
</dbReference>
<dbReference type="InterPro" id="IPR036961">
    <property type="entry name" value="Kinesin_motor_dom_sf"/>
</dbReference>
<dbReference type="GO" id="GO:0007018">
    <property type="term" value="P:microtubule-based movement"/>
    <property type="evidence" value="ECO:0007669"/>
    <property type="project" value="InterPro"/>
</dbReference>
<keyword evidence="10" id="KW-1185">Reference proteome</keyword>
<organism evidence="10 11">
    <name type="scientific">Cephus cinctus</name>
    <name type="common">Wheat stem sawfly</name>
    <dbReference type="NCBI Taxonomy" id="211228"/>
    <lineage>
        <taxon>Eukaryota</taxon>
        <taxon>Metazoa</taxon>
        <taxon>Ecdysozoa</taxon>
        <taxon>Arthropoda</taxon>
        <taxon>Hexapoda</taxon>
        <taxon>Insecta</taxon>
        <taxon>Pterygota</taxon>
        <taxon>Neoptera</taxon>
        <taxon>Endopterygota</taxon>
        <taxon>Hymenoptera</taxon>
        <taxon>Cephoidea</taxon>
        <taxon>Cephidae</taxon>
        <taxon>Cephus</taxon>
    </lineage>
</organism>
<dbReference type="Gene3D" id="3.40.850.10">
    <property type="entry name" value="Kinesin motor domain"/>
    <property type="match status" value="1"/>
</dbReference>
<dbReference type="GO" id="GO:0005524">
    <property type="term" value="F:ATP binding"/>
    <property type="evidence" value="ECO:0007669"/>
    <property type="project" value="UniProtKB-UniRule"/>
</dbReference>
<dbReference type="PROSITE" id="PS00411">
    <property type="entry name" value="KINESIN_MOTOR_1"/>
    <property type="match status" value="1"/>
</dbReference>
<dbReference type="RefSeq" id="XP_024945801.1">
    <property type="nucleotide sequence ID" value="XM_025090033.1"/>
</dbReference>
<evidence type="ECO:0000256" key="5">
    <source>
        <dbReference type="PROSITE-ProRule" id="PRU00283"/>
    </source>
</evidence>
<dbReference type="PANTHER" id="PTHR47968">
    <property type="entry name" value="CENTROMERE PROTEIN E"/>
    <property type="match status" value="1"/>
</dbReference>
<keyword evidence="6" id="KW-0493">Microtubule</keyword>
<sequence>MLRIMHLRLSNVNYQIHRRPKSHSEEDFLVLTAPQKSFNEYIDNRPESWNFSFYKIFQEDSNQQEIFENVARPVVDSVLCGYNGTIFAYGQTGSGKTYSITGDQRKYNDRGVLPRTLEYLFDVIRKKPENLYSIEISYLEIYNENGYDLLYQRHEIATRSDDFPKRVTIQEDETGVLHLKNLNFHNVDNESDALDLLALGETNRAISETPMNPQSSRSHCIFTIIVSMKKHSSDHHTKAKMHLVDLAGSERVYKCAITGTILTEAKHINLSLHYLEQVIVCLGQDNITHVPYRNSLLTAILRDSLGGNCLTTMLATLSIATFSFEETISTCRFAQRVALIKNDVNLVFEKDVRSENMFLKMEIERLKLEINRLSKNQIESTELLSEDEMKNLDHQISNFLVNGSNVMWDNDPRKVQYCFEAMRMSIETGTRHKTSSEMSSTALEYYKNLVLQRDKEISLLIELLKKERANNEEKLRGVDNQKVSQQLKFERKYKSKPPKETLHLATNSLENNSTKNSNVSLIAVQRRDTQINATEIDISPPIKLEQNCFKKEMSPVENNKISTFMESKNISSSSQRRISYSNPVIPELDLNKITDNCETGRKGIEDKTEMNEQFSGTYPKLVLQSTRRIAVSDLKESIPQYFSSINELHNHDGIECATTKKTISEKGIENQNIGILEFSKSSNKPRTRISENKRIGSKQSENYLKMGCNTTNRLNQTLPIHSPNTEIPIEKNSPTHTITLKDQTITTPINSAKTIHFLKRQSGQDQKQDNVESKSITQSTNTENKKYSFKTPSLLNNMHCVNLNKIVESNQNSENLTENSILTHKMKPTKSTKSERKTVADLIASSRKSIESKEHLSEDKKVTEVADVRQAVKTDYIDSMEESTRKAFEKSLPLTGDPEIDEEIIAFYKAKRSGGTY</sequence>
<evidence type="ECO:0000259" key="9">
    <source>
        <dbReference type="PROSITE" id="PS50067"/>
    </source>
</evidence>
<dbReference type="AlphaFoldDB" id="A0AAJ7W645"/>
<evidence type="ECO:0000256" key="8">
    <source>
        <dbReference type="SAM" id="MobiDB-lite"/>
    </source>
</evidence>
<feature type="coiled-coil region" evidence="7">
    <location>
        <begin position="349"/>
        <end position="376"/>
    </location>
</feature>
<gene>
    <name evidence="11" type="primary">LOC107272717</name>
</gene>
<reference evidence="11" key="1">
    <citation type="submission" date="2025-08" db="UniProtKB">
        <authorList>
            <consortium name="RefSeq"/>
        </authorList>
    </citation>
    <scope>IDENTIFICATION</scope>
</reference>
<keyword evidence="3 5" id="KW-0067">ATP-binding</keyword>
<dbReference type="GO" id="GO:0008017">
    <property type="term" value="F:microtubule binding"/>
    <property type="evidence" value="ECO:0007669"/>
    <property type="project" value="InterPro"/>
</dbReference>
<feature type="domain" description="Kinesin motor" evidence="9">
    <location>
        <begin position="1"/>
        <end position="340"/>
    </location>
</feature>
<dbReference type="GO" id="GO:0005874">
    <property type="term" value="C:microtubule"/>
    <property type="evidence" value="ECO:0007669"/>
    <property type="project" value="UniProtKB-KW"/>
</dbReference>
<evidence type="ECO:0000313" key="11">
    <source>
        <dbReference type="RefSeq" id="XP_024945801.1"/>
    </source>
</evidence>
<dbReference type="SMART" id="SM00129">
    <property type="entry name" value="KISc"/>
    <property type="match status" value="1"/>
</dbReference>
<evidence type="ECO:0000313" key="10">
    <source>
        <dbReference type="Proteomes" id="UP000694920"/>
    </source>
</evidence>
<keyword evidence="4" id="KW-0963">Cytoplasm</keyword>
<keyword evidence="7" id="KW-0175">Coiled coil</keyword>
<feature type="compositionally biased region" description="Polar residues" evidence="8">
    <location>
        <begin position="773"/>
        <end position="782"/>
    </location>
</feature>
<evidence type="ECO:0000256" key="2">
    <source>
        <dbReference type="ARBA" id="ARBA00022741"/>
    </source>
</evidence>
<dbReference type="PRINTS" id="PR00380">
    <property type="entry name" value="KINESINHEAVY"/>
</dbReference>
<keyword evidence="5 6" id="KW-0505">Motor protein</keyword>
<evidence type="ECO:0000256" key="4">
    <source>
        <dbReference type="ARBA" id="ARBA00023212"/>
    </source>
</evidence>
<keyword evidence="2 5" id="KW-0547">Nucleotide-binding</keyword>
<dbReference type="Proteomes" id="UP000694920">
    <property type="component" value="Unplaced"/>
</dbReference>
<dbReference type="PANTHER" id="PTHR47968:SF67">
    <property type="entry name" value="KINESIN MOTOR DOMAIN-CONTAINING PROTEIN"/>
    <property type="match status" value="1"/>
</dbReference>
<dbReference type="Pfam" id="PF00225">
    <property type="entry name" value="Kinesin"/>
    <property type="match status" value="1"/>
</dbReference>
<dbReference type="GeneID" id="107272717"/>
<name>A0AAJ7W645_CEPCN</name>
<feature type="binding site" evidence="5">
    <location>
        <begin position="90"/>
        <end position="97"/>
    </location>
    <ligand>
        <name>ATP</name>
        <dbReference type="ChEBI" id="CHEBI:30616"/>
    </ligand>
</feature>
<keyword evidence="4" id="KW-0206">Cytoskeleton</keyword>
<comment type="similarity">
    <text evidence="5 6">Belongs to the TRAFAC class myosin-kinesin ATPase superfamily. Kinesin family.</text>
</comment>
<dbReference type="InterPro" id="IPR027417">
    <property type="entry name" value="P-loop_NTPase"/>
</dbReference>
<dbReference type="SUPFAM" id="SSF52540">
    <property type="entry name" value="P-loop containing nucleoside triphosphate hydrolases"/>
    <property type="match status" value="1"/>
</dbReference>
<dbReference type="PROSITE" id="PS50067">
    <property type="entry name" value="KINESIN_MOTOR_2"/>
    <property type="match status" value="1"/>
</dbReference>
<dbReference type="GO" id="GO:0003777">
    <property type="term" value="F:microtubule motor activity"/>
    <property type="evidence" value="ECO:0007669"/>
    <property type="project" value="InterPro"/>
</dbReference>
<proteinExistence type="inferred from homology"/>
<dbReference type="InterPro" id="IPR001752">
    <property type="entry name" value="Kinesin_motor_dom"/>
</dbReference>
<feature type="region of interest" description="Disordered" evidence="8">
    <location>
        <begin position="760"/>
        <end position="784"/>
    </location>
</feature>
<protein>
    <recommendedName>
        <fullName evidence="6">Kinesin-like protein</fullName>
    </recommendedName>
</protein>
<dbReference type="InterPro" id="IPR027640">
    <property type="entry name" value="Kinesin-like_fam"/>
</dbReference>
<comment type="subcellular location">
    <subcellularLocation>
        <location evidence="1">Cytoplasm</location>
        <location evidence="1">Cytoskeleton</location>
    </subcellularLocation>
</comment>
<accession>A0AAJ7W645</accession>